<dbReference type="Proteomes" id="UP001201020">
    <property type="component" value="Chromosome"/>
</dbReference>
<dbReference type="AlphaFoldDB" id="A0A9Y1FLZ2"/>
<reference evidence="1" key="1">
    <citation type="journal article" date="2022" name="Nat. Microbiol.">
        <title>Unique mobile elements and scalable gene flow at the prokaryote-eukaryote boundary revealed by circularized Asgard archaea genomes.</title>
        <authorList>
            <person name="Wu F."/>
            <person name="Speth D.R."/>
            <person name="Philosof A."/>
            <person name="Cremiere A."/>
            <person name="Narayanan A."/>
            <person name="Barco R.A."/>
            <person name="Connon S.A."/>
            <person name="Amend J.P."/>
            <person name="Antoshechkin I.A."/>
            <person name="Orphan V.J."/>
        </authorList>
    </citation>
    <scope>NUCLEOTIDE SEQUENCE</scope>
    <source>
        <strain evidence="1">PM71</strain>
    </source>
</reference>
<dbReference type="EMBL" id="CP084166">
    <property type="protein sequence ID" value="UJG41501.1"/>
    <property type="molecule type" value="Genomic_DNA"/>
</dbReference>
<name>A0A9Y1FLZ2_9ARCH</name>
<gene>
    <name evidence="1" type="ORF">K9W45_03320</name>
</gene>
<sequence length="266" mass="31553">MYSYSLREKIRIYLPTHSFFQLISKECEERIENGEYEKILFSMPNAQSSQELKEIQDPIELLVVFALTAKKIIEENKMDKQTILFMLSKLYPSIFNEIVENESGLFSQEIISEIIEFSDKFKRYQLYFTPRSDTNLTIILKIQFYINVYLYIALSLHEQRFPFGSTYYEFITLQLREFYSILKPISEKSESEVRRLSSALLNFIPFNSIIYLFDHYPEQATELIFILTHALNFKPTETEKEILTDYINSMIFIASEDKDKLLATIE</sequence>
<protein>
    <submittedName>
        <fullName evidence="1">Uncharacterized protein</fullName>
    </submittedName>
</protein>
<proteinExistence type="predicted"/>
<organism evidence="1">
    <name type="scientific">Candidatus Heimdallarchaeum aukensis</name>
    <dbReference type="NCBI Taxonomy" id="2876573"/>
    <lineage>
        <taxon>Archaea</taxon>
        <taxon>Promethearchaeati</taxon>
        <taxon>Candidatus Heimdallarchaeota</taxon>
        <taxon>Candidatus Heimdallarchaeia (ex Rinke et al. 2021) (nom. nud.)</taxon>
        <taxon>Candidatus Heimdallarchaeales</taxon>
        <taxon>Candidatus Heimdallarchaeaceae</taxon>
        <taxon>Candidatus Heimdallarchaeum</taxon>
    </lineage>
</organism>
<accession>A0A9Y1FLZ2</accession>
<evidence type="ECO:0000313" key="1">
    <source>
        <dbReference type="EMBL" id="UJG41501.1"/>
    </source>
</evidence>